<feature type="region of interest" description="Disordered" evidence="1">
    <location>
        <begin position="1"/>
        <end position="23"/>
    </location>
</feature>
<evidence type="ECO:0000313" key="2">
    <source>
        <dbReference type="EMBL" id="GEU58732.1"/>
    </source>
</evidence>
<gene>
    <name evidence="2" type="ORF">Tci_030710</name>
</gene>
<evidence type="ECO:0000256" key="1">
    <source>
        <dbReference type="SAM" id="MobiDB-lite"/>
    </source>
</evidence>
<proteinExistence type="predicted"/>
<dbReference type="EMBL" id="BKCJ010004050">
    <property type="protein sequence ID" value="GEU58732.1"/>
    <property type="molecule type" value="Genomic_DNA"/>
</dbReference>
<comment type="caution">
    <text evidence="2">The sequence shown here is derived from an EMBL/GenBank/DDBJ whole genome shotgun (WGS) entry which is preliminary data.</text>
</comment>
<dbReference type="AlphaFoldDB" id="A0A6L2LDP5"/>
<accession>A0A6L2LDP5</accession>
<sequence length="315" mass="35879">MGDENPPHAIGDYSRPSHEGYRNTIEFPDGNNVVPLRSNTIRQAIDHLTGGKLRDKSAKESWKIIENLALYDHESRNDPRDLAKPIMAIYLPHDVSSTSNHLLIELENQVQCLMEAHLAPKPSVQVNKIASSRGILATVGTVIDCKKAKIAVGDGFTRSIFRVKEIGLEKDHLPGELERARDAELNIFKDVLMFRKMMKFLGAIPINLKRNMRESKDLIENKINWRRPPKEGDAFENLWKEIHVTWAQLDKKRDEDTTLQDFDRAMDLQCVETASQFLLTPSKFEGDDIAIFFNAVSLADLKKPKEDLAGRLRRD</sequence>
<reference evidence="2" key="1">
    <citation type="journal article" date="2019" name="Sci. Rep.">
        <title>Draft genome of Tanacetum cinerariifolium, the natural source of mosquito coil.</title>
        <authorList>
            <person name="Yamashiro T."/>
            <person name="Shiraishi A."/>
            <person name="Satake H."/>
            <person name="Nakayama K."/>
        </authorList>
    </citation>
    <scope>NUCLEOTIDE SEQUENCE</scope>
</reference>
<organism evidence="2">
    <name type="scientific">Tanacetum cinerariifolium</name>
    <name type="common">Dalmatian daisy</name>
    <name type="synonym">Chrysanthemum cinerariifolium</name>
    <dbReference type="NCBI Taxonomy" id="118510"/>
    <lineage>
        <taxon>Eukaryota</taxon>
        <taxon>Viridiplantae</taxon>
        <taxon>Streptophyta</taxon>
        <taxon>Embryophyta</taxon>
        <taxon>Tracheophyta</taxon>
        <taxon>Spermatophyta</taxon>
        <taxon>Magnoliopsida</taxon>
        <taxon>eudicotyledons</taxon>
        <taxon>Gunneridae</taxon>
        <taxon>Pentapetalae</taxon>
        <taxon>asterids</taxon>
        <taxon>campanulids</taxon>
        <taxon>Asterales</taxon>
        <taxon>Asteraceae</taxon>
        <taxon>Asteroideae</taxon>
        <taxon>Anthemideae</taxon>
        <taxon>Anthemidinae</taxon>
        <taxon>Tanacetum</taxon>
    </lineage>
</organism>
<protein>
    <submittedName>
        <fullName evidence="2">MAK10-like protein</fullName>
    </submittedName>
</protein>
<name>A0A6L2LDP5_TANCI</name>